<dbReference type="AlphaFoldDB" id="A0A803MB55"/>
<reference evidence="1" key="1">
    <citation type="journal article" date="2017" name="Nature">
        <title>The genome of Chenopodium quinoa.</title>
        <authorList>
            <person name="Jarvis D.E."/>
            <person name="Ho Y.S."/>
            <person name="Lightfoot D.J."/>
            <person name="Schmoeckel S.M."/>
            <person name="Li B."/>
            <person name="Borm T.J.A."/>
            <person name="Ohyanagi H."/>
            <person name="Mineta K."/>
            <person name="Michell C.T."/>
            <person name="Saber N."/>
            <person name="Kharbatia N.M."/>
            <person name="Rupper R.R."/>
            <person name="Sharp A.R."/>
            <person name="Dally N."/>
            <person name="Boughton B.A."/>
            <person name="Woo Y.H."/>
            <person name="Gao G."/>
            <person name="Schijlen E.G.W.M."/>
            <person name="Guo X."/>
            <person name="Momin A.A."/>
            <person name="Negrao S."/>
            <person name="Al-Babili S."/>
            <person name="Gehring C."/>
            <person name="Roessner U."/>
            <person name="Jung C."/>
            <person name="Murphy K."/>
            <person name="Arold S.T."/>
            <person name="Gojobori T."/>
            <person name="van der Linden C.G."/>
            <person name="van Loo E.N."/>
            <person name="Jellen E.N."/>
            <person name="Maughan P.J."/>
            <person name="Tester M."/>
        </authorList>
    </citation>
    <scope>NUCLEOTIDE SEQUENCE [LARGE SCALE GENOMIC DNA]</scope>
    <source>
        <strain evidence="1">cv. PI 614886</strain>
    </source>
</reference>
<reference evidence="1" key="2">
    <citation type="submission" date="2021-03" db="UniProtKB">
        <authorList>
            <consortium name="EnsemblPlants"/>
        </authorList>
    </citation>
    <scope>IDENTIFICATION</scope>
</reference>
<dbReference type="EnsemblPlants" id="AUR62026322-RA">
    <property type="protein sequence ID" value="AUR62026322-RA:cds"/>
    <property type="gene ID" value="AUR62026322"/>
</dbReference>
<proteinExistence type="predicted"/>
<keyword evidence="2" id="KW-1185">Reference proteome</keyword>
<dbReference type="Proteomes" id="UP000596660">
    <property type="component" value="Unplaced"/>
</dbReference>
<accession>A0A803MB55</accession>
<protein>
    <submittedName>
        <fullName evidence="1">Uncharacterized protein</fullName>
    </submittedName>
</protein>
<evidence type="ECO:0000313" key="2">
    <source>
        <dbReference type="Proteomes" id="UP000596660"/>
    </source>
</evidence>
<name>A0A803MB55_CHEQI</name>
<dbReference type="Gramene" id="AUR62026322-RA">
    <property type="protein sequence ID" value="AUR62026322-RA:cds"/>
    <property type="gene ID" value="AUR62026322"/>
</dbReference>
<dbReference type="SUPFAM" id="SSF53756">
    <property type="entry name" value="UDP-Glycosyltransferase/glycogen phosphorylase"/>
    <property type="match status" value="1"/>
</dbReference>
<sequence length="77" mass="8544">MVEEVKVAVQVERGEDGSWVSKDSLCKAVGSVMNEDSEIGILVKKNHEIWRKKLLDPGYIRGNVDSFINDLEALVVG</sequence>
<dbReference type="OMA" id="KTITTMM"/>
<organism evidence="1 2">
    <name type="scientific">Chenopodium quinoa</name>
    <name type="common">Quinoa</name>
    <dbReference type="NCBI Taxonomy" id="63459"/>
    <lineage>
        <taxon>Eukaryota</taxon>
        <taxon>Viridiplantae</taxon>
        <taxon>Streptophyta</taxon>
        <taxon>Embryophyta</taxon>
        <taxon>Tracheophyta</taxon>
        <taxon>Spermatophyta</taxon>
        <taxon>Magnoliopsida</taxon>
        <taxon>eudicotyledons</taxon>
        <taxon>Gunneridae</taxon>
        <taxon>Pentapetalae</taxon>
        <taxon>Caryophyllales</taxon>
        <taxon>Chenopodiaceae</taxon>
        <taxon>Chenopodioideae</taxon>
        <taxon>Atripliceae</taxon>
        <taxon>Chenopodium</taxon>
    </lineage>
</organism>
<evidence type="ECO:0000313" key="1">
    <source>
        <dbReference type="EnsemblPlants" id="AUR62026322-RA:cds"/>
    </source>
</evidence>